<accession>A0ABR7QQA5</accession>
<dbReference type="RefSeq" id="WP_187585627.1">
    <property type="nucleotide sequence ID" value="NZ_JACLHY010000014.1"/>
</dbReference>
<dbReference type="Pfam" id="PF12869">
    <property type="entry name" value="tRNA_anti-like"/>
    <property type="match status" value="1"/>
</dbReference>
<evidence type="ECO:0000313" key="2">
    <source>
        <dbReference type="EMBL" id="MBC8769110.1"/>
    </source>
</evidence>
<dbReference type="InterPro" id="IPR024422">
    <property type="entry name" value="Protein_unknown_function_OB"/>
</dbReference>
<comment type="caution">
    <text evidence="2">The sequence shown here is derived from an EMBL/GenBank/DDBJ whole genome shotgun (WGS) entry which is preliminary data.</text>
</comment>
<evidence type="ECO:0008006" key="4">
    <source>
        <dbReference type="Google" id="ProtNLM"/>
    </source>
</evidence>
<dbReference type="EMBL" id="JACLHY010000014">
    <property type="protein sequence ID" value="MBC8769110.1"/>
    <property type="molecule type" value="Genomic_DNA"/>
</dbReference>
<evidence type="ECO:0000256" key="1">
    <source>
        <dbReference type="SAM" id="Phobius"/>
    </source>
</evidence>
<dbReference type="Proteomes" id="UP000618952">
    <property type="component" value="Unassembled WGS sequence"/>
</dbReference>
<sequence>MSGKKFNIILSLFILVIIGLVVSFLYYNKPHTNIEKSEYDYSLKAEQLIKEYKEQGIEAEKKYAERIIQVKGEIKNISTHKGNSVITLMASDSESSVICHMLPEENAKVLKLKNGQEINVKGKCTGFLLDVIMVRCILVE</sequence>
<proteinExistence type="predicted"/>
<name>A0ABR7QQA5_9FLAO</name>
<keyword evidence="1" id="KW-0812">Transmembrane</keyword>
<keyword evidence="1" id="KW-0472">Membrane</keyword>
<gene>
    <name evidence="2" type="ORF">H4O18_14000</name>
</gene>
<keyword evidence="3" id="KW-1185">Reference proteome</keyword>
<feature type="transmembrane region" description="Helical" evidence="1">
    <location>
        <begin position="6"/>
        <end position="27"/>
    </location>
</feature>
<reference evidence="2 3" key="1">
    <citation type="submission" date="2020-08" db="EMBL/GenBank/DDBJ databases">
        <title>Arenibacter gaetbuli sp. nov., isolated from a sand dune.</title>
        <authorList>
            <person name="Park S."/>
            <person name="Yoon J.-H."/>
        </authorList>
    </citation>
    <scope>NUCLEOTIDE SEQUENCE [LARGE SCALE GENOMIC DNA]</scope>
    <source>
        <strain evidence="2 3">BSSL-BM3</strain>
    </source>
</reference>
<keyword evidence="1" id="KW-1133">Transmembrane helix</keyword>
<protein>
    <recommendedName>
        <fullName evidence="4">tRNA_anti-like</fullName>
    </recommendedName>
</protein>
<evidence type="ECO:0000313" key="3">
    <source>
        <dbReference type="Proteomes" id="UP000618952"/>
    </source>
</evidence>
<organism evidence="2 3">
    <name type="scientific">Arenibacter arenosicollis</name>
    <dbReference type="NCBI Taxonomy" id="2762274"/>
    <lineage>
        <taxon>Bacteria</taxon>
        <taxon>Pseudomonadati</taxon>
        <taxon>Bacteroidota</taxon>
        <taxon>Flavobacteriia</taxon>
        <taxon>Flavobacteriales</taxon>
        <taxon>Flavobacteriaceae</taxon>
        <taxon>Arenibacter</taxon>
    </lineage>
</organism>